<keyword evidence="2" id="KW-0472">Membrane</keyword>
<dbReference type="Pfam" id="PF07963">
    <property type="entry name" value="N_methyl"/>
    <property type="match status" value="1"/>
</dbReference>
<dbReference type="InterPro" id="IPR012902">
    <property type="entry name" value="N_methyl_site"/>
</dbReference>
<dbReference type="SUPFAM" id="SSF54523">
    <property type="entry name" value="Pili subunits"/>
    <property type="match status" value="1"/>
</dbReference>
<accession>A0A382HVH4</accession>
<dbReference type="InterPro" id="IPR045584">
    <property type="entry name" value="Pilin-like"/>
</dbReference>
<evidence type="ECO:0008006" key="4">
    <source>
        <dbReference type="Google" id="ProtNLM"/>
    </source>
</evidence>
<evidence type="ECO:0000256" key="1">
    <source>
        <dbReference type="SAM" id="MobiDB-lite"/>
    </source>
</evidence>
<sequence>MSPNPCTRRRHRSPRGFTLLELLVIVLLIGLISSLILPALAKARQKAVARESLDYGRSIAVAFQNYAKENDGALVPISLPKPGETEKANWVKLLDECGDSSLKARRKRFEIGYSRRLSRLRNLSSINKPSMTVAFGDTGEIENPDETNPDKWREAPRKSKHDKALVFETPDDKNWKTSRKRMLNRHLGRSSVIFADGGAVLVPVSVVGFQYQAGHPRALWDNK</sequence>
<feature type="compositionally biased region" description="Basic and acidic residues" evidence="1">
    <location>
        <begin position="148"/>
        <end position="160"/>
    </location>
</feature>
<evidence type="ECO:0000256" key="2">
    <source>
        <dbReference type="SAM" id="Phobius"/>
    </source>
</evidence>
<dbReference type="PROSITE" id="PS00409">
    <property type="entry name" value="PROKAR_NTER_METHYL"/>
    <property type="match status" value="1"/>
</dbReference>
<protein>
    <recommendedName>
        <fullName evidence="4">Type II secretion system protein GspG C-terminal domain-containing protein</fullName>
    </recommendedName>
</protein>
<dbReference type="Gene3D" id="3.30.700.10">
    <property type="entry name" value="Glycoprotein, Type 4 Pilin"/>
    <property type="match status" value="1"/>
</dbReference>
<feature type="transmembrane region" description="Helical" evidence="2">
    <location>
        <begin position="20"/>
        <end position="41"/>
    </location>
</feature>
<keyword evidence="2" id="KW-1133">Transmembrane helix</keyword>
<dbReference type="AlphaFoldDB" id="A0A382HVH4"/>
<organism evidence="3">
    <name type="scientific">marine metagenome</name>
    <dbReference type="NCBI Taxonomy" id="408172"/>
    <lineage>
        <taxon>unclassified sequences</taxon>
        <taxon>metagenomes</taxon>
        <taxon>ecological metagenomes</taxon>
    </lineage>
</organism>
<proteinExistence type="predicted"/>
<reference evidence="3" key="1">
    <citation type="submission" date="2018-05" db="EMBL/GenBank/DDBJ databases">
        <authorList>
            <person name="Lanie J.A."/>
            <person name="Ng W.-L."/>
            <person name="Kazmierczak K.M."/>
            <person name="Andrzejewski T.M."/>
            <person name="Davidsen T.M."/>
            <person name="Wayne K.J."/>
            <person name="Tettelin H."/>
            <person name="Glass J.I."/>
            <person name="Rusch D."/>
            <person name="Podicherti R."/>
            <person name="Tsui H.-C.T."/>
            <person name="Winkler M.E."/>
        </authorList>
    </citation>
    <scope>NUCLEOTIDE SEQUENCE</scope>
</reference>
<feature type="region of interest" description="Disordered" evidence="1">
    <location>
        <begin position="134"/>
        <end position="160"/>
    </location>
</feature>
<name>A0A382HVH4_9ZZZZ</name>
<dbReference type="EMBL" id="UINC01063576">
    <property type="protein sequence ID" value="SVB91346.1"/>
    <property type="molecule type" value="Genomic_DNA"/>
</dbReference>
<gene>
    <name evidence="3" type="ORF">METZ01_LOCUS244200</name>
</gene>
<keyword evidence="2" id="KW-0812">Transmembrane</keyword>
<evidence type="ECO:0000313" key="3">
    <source>
        <dbReference type="EMBL" id="SVB91346.1"/>
    </source>
</evidence>